<dbReference type="InterPro" id="IPR003154">
    <property type="entry name" value="S1/P1nuclease"/>
</dbReference>
<protein>
    <submittedName>
        <fullName evidence="8">Uncharacterized protein</fullName>
    </submittedName>
</protein>
<accession>A0A448Z4W5</accession>
<keyword evidence="6" id="KW-1015">Disulfide bond</keyword>
<dbReference type="OrthoDB" id="441446at2759"/>
<dbReference type="GO" id="GO:0046872">
    <property type="term" value="F:metal ion binding"/>
    <property type="evidence" value="ECO:0007669"/>
    <property type="project" value="UniProtKB-KW"/>
</dbReference>
<evidence type="ECO:0000256" key="5">
    <source>
        <dbReference type="ARBA" id="ARBA00022801"/>
    </source>
</evidence>
<proteinExistence type="inferred from homology"/>
<reference evidence="8 9" key="1">
    <citation type="submission" date="2019-01" db="EMBL/GenBank/DDBJ databases">
        <authorList>
            <person name="Ferrante I. M."/>
        </authorList>
    </citation>
    <scope>NUCLEOTIDE SEQUENCE [LARGE SCALE GENOMIC DNA]</scope>
    <source>
        <strain evidence="8 9">B856</strain>
    </source>
</reference>
<evidence type="ECO:0000256" key="1">
    <source>
        <dbReference type="ARBA" id="ARBA00009547"/>
    </source>
</evidence>
<keyword evidence="5" id="KW-0378">Hydrolase</keyword>
<evidence type="ECO:0000313" key="9">
    <source>
        <dbReference type="Proteomes" id="UP000291116"/>
    </source>
</evidence>
<dbReference type="CDD" id="cd11010">
    <property type="entry name" value="S1-P1_nuclease"/>
    <property type="match status" value="1"/>
</dbReference>
<dbReference type="AlphaFoldDB" id="A0A448Z4W5"/>
<dbReference type="GO" id="GO:0016788">
    <property type="term" value="F:hydrolase activity, acting on ester bonds"/>
    <property type="evidence" value="ECO:0007669"/>
    <property type="project" value="InterPro"/>
</dbReference>
<dbReference type="Proteomes" id="UP000291116">
    <property type="component" value="Unassembled WGS sequence"/>
</dbReference>
<dbReference type="EMBL" id="CAACVS010000114">
    <property type="protein sequence ID" value="VEU37078.1"/>
    <property type="molecule type" value="Genomic_DNA"/>
</dbReference>
<keyword evidence="2" id="KW-0540">Nuclease</keyword>
<evidence type="ECO:0000256" key="4">
    <source>
        <dbReference type="ARBA" id="ARBA00022759"/>
    </source>
</evidence>
<keyword evidence="9" id="KW-1185">Reference proteome</keyword>
<dbReference type="Pfam" id="PF02265">
    <property type="entry name" value="S1-P1_nuclease"/>
    <property type="match status" value="1"/>
</dbReference>
<dbReference type="InterPro" id="IPR008947">
    <property type="entry name" value="PLipase_C/P1_nuclease_dom_sf"/>
</dbReference>
<evidence type="ECO:0000313" key="8">
    <source>
        <dbReference type="EMBL" id="VEU37078.1"/>
    </source>
</evidence>
<keyword evidence="3" id="KW-0479">Metal-binding</keyword>
<dbReference type="PANTHER" id="PTHR33146:SF26">
    <property type="entry name" value="ENDONUCLEASE 4"/>
    <property type="match status" value="1"/>
</dbReference>
<evidence type="ECO:0000256" key="6">
    <source>
        <dbReference type="ARBA" id="ARBA00023157"/>
    </source>
</evidence>
<evidence type="ECO:0000256" key="3">
    <source>
        <dbReference type="ARBA" id="ARBA00022723"/>
    </source>
</evidence>
<dbReference type="Gene3D" id="1.10.575.10">
    <property type="entry name" value="P1 Nuclease"/>
    <property type="match status" value="1"/>
</dbReference>
<evidence type="ECO:0000256" key="7">
    <source>
        <dbReference type="ARBA" id="ARBA00023180"/>
    </source>
</evidence>
<dbReference type="GO" id="GO:0004519">
    <property type="term" value="F:endonuclease activity"/>
    <property type="evidence" value="ECO:0007669"/>
    <property type="project" value="UniProtKB-KW"/>
</dbReference>
<gene>
    <name evidence="8" type="ORF">PSNMU_V1.4_AUG-EV-PASAV3_0039540</name>
</gene>
<comment type="similarity">
    <text evidence="1">Belongs to the nuclease type I family.</text>
</comment>
<dbReference type="GO" id="GO:0006308">
    <property type="term" value="P:DNA catabolic process"/>
    <property type="evidence" value="ECO:0007669"/>
    <property type="project" value="InterPro"/>
</dbReference>
<keyword evidence="7" id="KW-0325">Glycoprotein</keyword>
<keyword evidence="4" id="KW-0255">Endonuclease</keyword>
<evidence type="ECO:0000256" key="2">
    <source>
        <dbReference type="ARBA" id="ARBA00022722"/>
    </source>
</evidence>
<dbReference type="PANTHER" id="PTHR33146">
    <property type="entry name" value="ENDONUCLEASE 4"/>
    <property type="match status" value="1"/>
</dbReference>
<organism evidence="8 9">
    <name type="scientific">Pseudo-nitzschia multistriata</name>
    <dbReference type="NCBI Taxonomy" id="183589"/>
    <lineage>
        <taxon>Eukaryota</taxon>
        <taxon>Sar</taxon>
        <taxon>Stramenopiles</taxon>
        <taxon>Ochrophyta</taxon>
        <taxon>Bacillariophyta</taxon>
        <taxon>Bacillariophyceae</taxon>
        <taxon>Bacillariophycidae</taxon>
        <taxon>Bacillariales</taxon>
        <taxon>Bacillariaceae</taxon>
        <taxon>Pseudo-nitzschia</taxon>
    </lineage>
</organism>
<dbReference type="SUPFAM" id="SSF48537">
    <property type="entry name" value="Phospholipase C/P1 nuclease"/>
    <property type="match status" value="1"/>
</dbReference>
<name>A0A448Z4W5_9STRA</name>
<sequence>MAVVANWADHVRPFLPWTGPMHFIDVRDDLIEGGCHFHYESLRTGGNDSSATSDLCEFQYYHRDCVNEICVAGAILNYSTQLIEGQQQQKLGTKDEQNFRISSSSRHLRQGFETEPVTIDYSMKYMRQALMFLIHFVGDIHQPLHVSRTSDRGGNDIPIKYNPINENTTSYAGEHNQRKNLIEQYSTTHYHAHNLHSVWDTAMIKTALERDYSSDAESKPRYAMESALESILTNHTDWLEQFTSCQKGSGARHLECVIGWGQESWSQALQYAYTKNSPWVTDSRDIIEVAPGDEIDEAYYRSRIPIVEEQLIAGAIRLAATLEDIFGHKEDMNGCNGSKPGMVQQTSRMEGIRTWSYISLLRY</sequence>
<dbReference type="GO" id="GO:0003676">
    <property type="term" value="F:nucleic acid binding"/>
    <property type="evidence" value="ECO:0007669"/>
    <property type="project" value="InterPro"/>
</dbReference>